<feature type="region of interest" description="Disordered" evidence="1">
    <location>
        <begin position="31"/>
        <end position="119"/>
    </location>
</feature>
<feature type="compositionally biased region" description="Polar residues" evidence="1">
    <location>
        <begin position="315"/>
        <end position="325"/>
    </location>
</feature>
<reference evidence="2" key="1">
    <citation type="journal article" date="2023" name="Science">
        <title>Genome structures resolve the early diversification of teleost fishes.</title>
        <authorList>
            <person name="Parey E."/>
            <person name="Louis A."/>
            <person name="Montfort J."/>
            <person name="Bouchez O."/>
            <person name="Roques C."/>
            <person name="Iampietro C."/>
            <person name="Lluch J."/>
            <person name="Castinel A."/>
            <person name="Donnadieu C."/>
            <person name="Desvignes T."/>
            <person name="Floi Bucao C."/>
            <person name="Jouanno E."/>
            <person name="Wen M."/>
            <person name="Mejri S."/>
            <person name="Dirks R."/>
            <person name="Jansen H."/>
            <person name="Henkel C."/>
            <person name="Chen W.J."/>
            <person name="Zahm M."/>
            <person name="Cabau C."/>
            <person name="Klopp C."/>
            <person name="Thompson A.W."/>
            <person name="Robinson-Rechavi M."/>
            <person name="Braasch I."/>
            <person name="Lecointre G."/>
            <person name="Bobe J."/>
            <person name="Postlethwait J.H."/>
            <person name="Berthelot C."/>
            <person name="Roest Crollius H."/>
            <person name="Guiguen Y."/>
        </authorList>
    </citation>
    <scope>NUCLEOTIDE SEQUENCE</scope>
    <source>
        <strain evidence="2">Concon-B</strain>
    </source>
</reference>
<dbReference type="GO" id="GO:0005814">
    <property type="term" value="C:centriole"/>
    <property type="evidence" value="ECO:0007669"/>
    <property type="project" value="InterPro"/>
</dbReference>
<evidence type="ECO:0008006" key="4">
    <source>
        <dbReference type="Google" id="ProtNLM"/>
    </source>
</evidence>
<name>A0A9Q1HQB8_CONCO</name>
<proteinExistence type="predicted"/>
<keyword evidence="3" id="KW-1185">Reference proteome</keyword>
<feature type="region of interest" description="Disordered" evidence="1">
    <location>
        <begin position="257"/>
        <end position="362"/>
    </location>
</feature>
<gene>
    <name evidence="2" type="ORF">COCON_G00208110</name>
</gene>
<feature type="compositionally biased region" description="Basic and acidic residues" evidence="1">
    <location>
        <begin position="257"/>
        <end position="268"/>
    </location>
</feature>
<dbReference type="GO" id="GO:1903723">
    <property type="term" value="P:negative regulation of centriole elongation"/>
    <property type="evidence" value="ECO:0007669"/>
    <property type="project" value="TreeGrafter"/>
</dbReference>
<dbReference type="EMBL" id="JAFJMO010000016">
    <property type="protein sequence ID" value="KAJ8254199.1"/>
    <property type="molecule type" value="Genomic_DNA"/>
</dbReference>
<dbReference type="InterPro" id="IPR033207">
    <property type="entry name" value="CCP110"/>
</dbReference>
<feature type="compositionally biased region" description="Basic and acidic residues" evidence="1">
    <location>
        <begin position="31"/>
        <end position="43"/>
    </location>
</feature>
<sequence>MRRQMEEEHALQLSLLIAEQEKEQWRLQQELEERERRRREQAGKRASAGDLRAGWENQREGCSALSPALNLTGPAGPAQNLTGPVLSPAGHTQNLTGPVLSPADRSPGPQASPQRSAPVPPLLLSPLCTCGGPPGGRQGTRQAEPVLTPELHAVLCRLTAVARGFLTRRLLQTEKVKHLRQTVQDTQEFICSFHTEAPLRRKGSVSAQDLSLQERVRAQLRAALYDVHDIFFEMPLEERLALLLQDRELRMERRLREMEKAKSPRDRVTLSAATQKSLDRKKQRVTGSPGQAKRIQQKPKSPPPTGKFMHPPPSTNRQGPATQPGTELPVPGQLLRQGSLYRKAPEERVRHSDSLRKQHSLG</sequence>
<comment type="caution">
    <text evidence="2">The sequence shown here is derived from an EMBL/GenBank/DDBJ whole genome shotgun (WGS) entry which is preliminary data.</text>
</comment>
<dbReference type="PANTHER" id="PTHR13594">
    <property type="entry name" value="CENTRIOLAR COILED-COIL PROTEIN OF 110 KDA"/>
    <property type="match status" value="1"/>
</dbReference>
<evidence type="ECO:0000256" key="1">
    <source>
        <dbReference type="SAM" id="MobiDB-lite"/>
    </source>
</evidence>
<dbReference type="PANTHER" id="PTHR13594:SF3">
    <property type="entry name" value="CENTRIOLAR COILED-COIL PROTEIN OF 110 KDA-LIKE ISOFORM X3"/>
    <property type="match status" value="1"/>
</dbReference>
<organism evidence="2 3">
    <name type="scientific">Conger conger</name>
    <name type="common">Conger eel</name>
    <name type="synonym">Muraena conger</name>
    <dbReference type="NCBI Taxonomy" id="82655"/>
    <lineage>
        <taxon>Eukaryota</taxon>
        <taxon>Metazoa</taxon>
        <taxon>Chordata</taxon>
        <taxon>Craniata</taxon>
        <taxon>Vertebrata</taxon>
        <taxon>Euteleostomi</taxon>
        <taxon>Actinopterygii</taxon>
        <taxon>Neopterygii</taxon>
        <taxon>Teleostei</taxon>
        <taxon>Anguilliformes</taxon>
        <taxon>Congridae</taxon>
        <taxon>Conger</taxon>
    </lineage>
</organism>
<accession>A0A9Q1HQB8</accession>
<protein>
    <recommendedName>
        <fullName evidence="4">Centriolar coiled coil protein 110kDa</fullName>
    </recommendedName>
</protein>
<dbReference type="GO" id="GO:0007099">
    <property type="term" value="P:centriole replication"/>
    <property type="evidence" value="ECO:0007669"/>
    <property type="project" value="InterPro"/>
</dbReference>
<dbReference type="GO" id="GO:0032465">
    <property type="term" value="P:regulation of cytokinesis"/>
    <property type="evidence" value="ECO:0007669"/>
    <property type="project" value="InterPro"/>
</dbReference>
<evidence type="ECO:0000313" key="2">
    <source>
        <dbReference type="EMBL" id="KAJ8254199.1"/>
    </source>
</evidence>
<dbReference type="AlphaFoldDB" id="A0A9Q1HQB8"/>
<dbReference type="OrthoDB" id="10028852at2759"/>
<dbReference type="Proteomes" id="UP001152803">
    <property type="component" value="Unassembled WGS sequence"/>
</dbReference>
<feature type="compositionally biased region" description="Pro residues" evidence="1">
    <location>
        <begin position="300"/>
        <end position="314"/>
    </location>
</feature>
<feature type="compositionally biased region" description="Basic and acidic residues" evidence="1">
    <location>
        <begin position="343"/>
        <end position="356"/>
    </location>
</feature>
<evidence type="ECO:0000313" key="3">
    <source>
        <dbReference type="Proteomes" id="UP001152803"/>
    </source>
</evidence>
<dbReference type="GO" id="GO:0032053">
    <property type="term" value="P:ciliary basal body organization"/>
    <property type="evidence" value="ECO:0007669"/>
    <property type="project" value="TreeGrafter"/>
</dbReference>